<reference evidence="2 3" key="1">
    <citation type="journal article" date="2016" name="Nat. Commun.">
        <title>Thousands of microbial genomes shed light on interconnected biogeochemical processes in an aquifer system.</title>
        <authorList>
            <person name="Anantharaman K."/>
            <person name="Brown C.T."/>
            <person name="Hug L.A."/>
            <person name="Sharon I."/>
            <person name="Castelle C.J."/>
            <person name="Probst A.J."/>
            <person name="Thomas B.C."/>
            <person name="Singh A."/>
            <person name="Wilkins M.J."/>
            <person name="Karaoz U."/>
            <person name="Brodie E.L."/>
            <person name="Williams K.H."/>
            <person name="Hubbard S.S."/>
            <person name="Banfield J.F."/>
        </authorList>
    </citation>
    <scope>NUCLEOTIDE SEQUENCE [LARGE SCALE GENOMIC DNA]</scope>
</reference>
<protein>
    <recommendedName>
        <fullName evidence="1">SnoaL-like domain-containing protein</fullName>
    </recommendedName>
</protein>
<dbReference type="SUPFAM" id="SSF54427">
    <property type="entry name" value="NTF2-like"/>
    <property type="match status" value="1"/>
</dbReference>
<evidence type="ECO:0000313" key="2">
    <source>
        <dbReference type="EMBL" id="OGC47340.1"/>
    </source>
</evidence>
<dbReference type="AlphaFoldDB" id="A0A1F4URB5"/>
<feature type="domain" description="SnoaL-like" evidence="1">
    <location>
        <begin position="2"/>
        <end position="131"/>
    </location>
</feature>
<comment type="caution">
    <text evidence="2">The sequence shown here is derived from an EMBL/GenBank/DDBJ whole genome shotgun (WGS) entry which is preliminary data.</text>
</comment>
<dbReference type="Pfam" id="PF13577">
    <property type="entry name" value="SnoaL_4"/>
    <property type="match status" value="1"/>
</dbReference>
<proteinExistence type="predicted"/>
<gene>
    <name evidence="2" type="ORF">A2886_00150</name>
</gene>
<dbReference type="InterPro" id="IPR037401">
    <property type="entry name" value="SnoaL-like"/>
</dbReference>
<dbReference type="Proteomes" id="UP000176608">
    <property type="component" value="Unassembled WGS sequence"/>
</dbReference>
<accession>A0A1F4URB5</accession>
<dbReference type="Gene3D" id="3.10.450.50">
    <property type="match status" value="1"/>
</dbReference>
<sequence>MELQEEIKQIINTETKAWDTKDVDLLLSLFHPDFVWVWPKDNQSPNLIDWELPLGKFDLGRWKNFYSEMFTEYNLVRNERKTIEIKVSNEGDGAFAVVDIDTLWESSVGKQMHWLGRTGKTYSKVSGRWYLISHYGPLL</sequence>
<dbReference type="InterPro" id="IPR032710">
    <property type="entry name" value="NTF2-like_dom_sf"/>
</dbReference>
<name>A0A1F4URB5_UNCKA</name>
<dbReference type="EMBL" id="MEVA01000013">
    <property type="protein sequence ID" value="OGC47340.1"/>
    <property type="molecule type" value="Genomic_DNA"/>
</dbReference>
<organism evidence="2 3">
    <name type="scientific">candidate division WWE3 bacterium RIFCSPHIGHO2_01_FULL_42_13</name>
    <dbReference type="NCBI Taxonomy" id="1802617"/>
    <lineage>
        <taxon>Bacteria</taxon>
        <taxon>Katanobacteria</taxon>
    </lineage>
</organism>
<evidence type="ECO:0000259" key="1">
    <source>
        <dbReference type="Pfam" id="PF13577"/>
    </source>
</evidence>
<evidence type="ECO:0000313" key="3">
    <source>
        <dbReference type="Proteomes" id="UP000176608"/>
    </source>
</evidence>